<gene>
    <name evidence="3" type="primary">cpcS</name>
    <name evidence="4" type="ORF">FRE64_09495</name>
</gene>
<dbReference type="HAMAP" id="MF_01459">
    <property type="entry name" value="Chrphore_lyase_CpxS"/>
    <property type="match status" value="1"/>
</dbReference>
<dbReference type="Pfam" id="PF09367">
    <property type="entry name" value="CpeS"/>
    <property type="match status" value="1"/>
</dbReference>
<comment type="similarity">
    <text evidence="1 3">Belongs to the CpcS/CpeS biliprotein lyase family.</text>
</comment>
<name>A0A5B8NLM2_9CHRO</name>
<dbReference type="GO" id="GO:0017006">
    <property type="term" value="P:protein-tetrapyrrole linkage"/>
    <property type="evidence" value="ECO:0007669"/>
    <property type="project" value="UniProtKB-UniRule"/>
</dbReference>
<accession>A0A5B8NLM2</accession>
<sequence>MDTSELQNFFDCCLGHWEIERTYHYLTRHEVERSHTKFEVKPLTEELQTKVLADNQYDVSEQNVTLSGFQLYFHTVSEKGEEVAQSLNALFVPRKEEKGMLEGDYLRDRAYEEARPIVSHFRFDPTMSELLMTTPYTQVVSVDSITLLNPNLRIRKIINYDRPPEGEPFKKVRLVGFGVEQKVSTP</sequence>
<dbReference type="OrthoDB" id="529172at2"/>
<dbReference type="EC" id="4.-.-.-" evidence="3"/>
<evidence type="ECO:0000313" key="4">
    <source>
        <dbReference type="EMBL" id="QDZ40162.1"/>
    </source>
</evidence>
<proteinExistence type="inferred from homology"/>
<comment type="function">
    <text evidence="3">Covalently attaches a chromophore to Cys residue(s) of phycobiliproteins.</text>
</comment>
<evidence type="ECO:0000256" key="3">
    <source>
        <dbReference type="HAMAP-Rule" id="MF_01459"/>
    </source>
</evidence>
<dbReference type="InterPro" id="IPR012674">
    <property type="entry name" value="Calycin"/>
</dbReference>
<evidence type="ECO:0000256" key="2">
    <source>
        <dbReference type="ARBA" id="ARBA00023239"/>
    </source>
</evidence>
<dbReference type="EMBL" id="CP042326">
    <property type="protein sequence ID" value="QDZ40162.1"/>
    <property type="molecule type" value="Genomic_DNA"/>
</dbReference>
<dbReference type="InterPro" id="IPR018536">
    <property type="entry name" value="CpcS/CpeS"/>
</dbReference>
<evidence type="ECO:0000313" key="5">
    <source>
        <dbReference type="Proteomes" id="UP000318453"/>
    </source>
</evidence>
<dbReference type="KEGG" id="enn:FRE64_09495"/>
<keyword evidence="5" id="KW-1185">Reference proteome</keyword>
<dbReference type="GO" id="GO:0016829">
    <property type="term" value="F:lyase activity"/>
    <property type="evidence" value="ECO:0007669"/>
    <property type="project" value="UniProtKB-KW"/>
</dbReference>
<keyword evidence="2 3" id="KW-0456">Lyase</keyword>
<organism evidence="4 5">
    <name type="scientific">Euhalothece natronophila Z-M001</name>
    <dbReference type="NCBI Taxonomy" id="522448"/>
    <lineage>
        <taxon>Bacteria</taxon>
        <taxon>Bacillati</taxon>
        <taxon>Cyanobacteriota</taxon>
        <taxon>Cyanophyceae</taxon>
        <taxon>Oscillatoriophycideae</taxon>
        <taxon>Chroococcales</taxon>
        <taxon>Halothecacae</taxon>
        <taxon>Halothece cluster</taxon>
        <taxon>Euhalothece</taxon>
    </lineage>
</organism>
<dbReference type="Proteomes" id="UP000318453">
    <property type="component" value="Chromosome"/>
</dbReference>
<protein>
    <recommendedName>
        <fullName evidence="3">Chromophore lyase CpcS/CpeS</fullName>
        <ecNumber evidence="3">4.-.-.-</ecNumber>
    </recommendedName>
</protein>
<dbReference type="RefSeq" id="WP_146295847.1">
    <property type="nucleotide sequence ID" value="NZ_CP042326.1"/>
</dbReference>
<reference evidence="4 5" key="1">
    <citation type="submission" date="2019-08" db="EMBL/GenBank/DDBJ databases">
        <title>Carotenoids and Carotenoid Binding Proteins in the Halophilic Cyanobacterium Euhalothece sp. ZM00.</title>
        <authorList>
            <person name="Cho S.M."/>
            <person name="Song J.Y."/>
            <person name="Park Y.-I."/>
        </authorList>
    </citation>
    <scope>NUCLEOTIDE SEQUENCE [LARGE SCALE GENOMIC DNA]</scope>
    <source>
        <strain evidence="4 5">Z-M001</strain>
    </source>
</reference>
<evidence type="ECO:0000256" key="1">
    <source>
        <dbReference type="ARBA" id="ARBA00010681"/>
    </source>
</evidence>
<dbReference type="Gene3D" id="2.40.128.20">
    <property type="match status" value="1"/>
</dbReference>
<dbReference type="AlphaFoldDB" id="A0A5B8NLM2"/>